<evidence type="ECO:0000313" key="1">
    <source>
        <dbReference type="EMBL" id="CAB5218075.1"/>
    </source>
</evidence>
<feature type="non-terminal residue" evidence="1">
    <location>
        <position position="107"/>
    </location>
</feature>
<proteinExistence type="predicted"/>
<gene>
    <name evidence="1" type="ORF">UFOVP209_50</name>
</gene>
<accession>A0A6J7WN46</accession>
<protein>
    <submittedName>
        <fullName evidence="1">Uncharacterized protein</fullName>
    </submittedName>
</protein>
<reference evidence="1" key="1">
    <citation type="submission" date="2020-05" db="EMBL/GenBank/DDBJ databases">
        <authorList>
            <person name="Chiriac C."/>
            <person name="Salcher M."/>
            <person name="Ghai R."/>
            <person name="Kavagutti S V."/>
        </authorList>
    </citation>
    <scope>NUCLEOTIDE SEQUENCE</scope>
</reference>
<dbReference type="EMBL" id="LR798252">
    <property type="protein sequence ID" value="CAB5218075.1"/>
    <property type="molecule type" value="Genomic_DNA"/>
</dbReference>
<sequence>MTGQSAWTLEALGARPLTVNRVVALHRMQWATHTRQTRALWTHLAREVPELTAASFDVTPLHKDFRSPQDVAACAPEAKAAIDGIVDAGVLPDDSPTFLHSVTFYAP</sequence>
<organism evidence="1">
    <name type="scientific">uncultured Caudovirales phage</name>
    <dbReference type="NCBI Taxonomy" id="2100421"/>
    <lineage>
        <taxon>Viruses</taxon>
        <taxon>Duplodnaviria</taxon>
        <taxon>Heunggongvirae</taxon>
        <taxon>Uroviricota</taxon>
        <taxon>Caudoviricetes</taxon>
        <taxon>Peduoviridae</taxon>
        <taxon>Maltschvirus</taxon>
        <taxon>Maltschvirus maltsch</taxon>
    </lineage>
</organism>
<name>A0A6J7WN46_9CAUD</name>